<evidence type="ECO:0000313" key="9">
    <source>
        <dbReference type="EMBL" id="SFE68401.1"/>
    </source>
</evidence>
<reference evidence="10" key="1">
    <citation type="submission" date="2016-10" db="EMBL/GenBank/DDBJ databases">
        <authorList>
            <person name="Varghese N."/>
            <person name="Submissions S."/>
        </authorList>
    </citation>
    <scope>NUCLEOTIDE SEQUENCE [LARGE SCALE GENOMIC DNA]</scope>
    <source>
        <strain evidence="10">ATCC 25963</strain>
    </source>
</reference>
<dbReference type="GO" id="GO:0005829">
    <property type="term" value="C:cytosol"/>
    <property type="evidence" value="ECO:0007669"/>
    <property type="project" value="TreeGrafter"/>
</dbReference>
<evidence type="ECO:0000256" key="7">
    <source>
        <dbReference type="PIRSR" id="PIRSR000077-4"/>
    </source>
</evidence>
<comment type="similarity">
    <text evidence="1 6">Belongs to the thioredoxin family.</text>
</comment>
<dbReference type="PROSITE" id="PS51352">
    <property type="entry name" value="THIOREDOXIN_2"/>
    <property type="match status" value="1"/>
</dbReference>
<dbReference type="InterPro" id="IPR017937">
    <property type="entry name" value="Thioredoxin_CS"/>
</dbReference>
<dbReference type="GO" id="GO:0045454">
    <property type="term" value="P:cell redox homeostasis"/>
    <property type="evidence" value="ECO:0007669"/>
    <property type="project" value="TreeGrafter"/>
</dbReference>
<dbReference type="GO" id="GO:0015035">
    <property type="term" value="F:protein-disulfide reductase activity"/>
    <property type="evidence" value="ECO:0007669"/>
    <property type="project" value="InterPro"/>
</dbReference>
<dbReference type="STRING" id="54.SAMN02745121_05175"/>
<evidence type="ECO:0000256" key="5">
    <source>
        <dbReference type="ARBA" id="ARBA00023284"/>
    </source>
</evidence>
<proteinExistence type="inferred from homology"/>
<gene>
    <name evidence="9" type="ORF">SAMN02745121_05175</name>
</gene>
<evidence type="ECO:0000256" key="3">
    <source>
        <dbReference type="ARBA" id="ARBA00022982"/>
    </source>
</evidence>
<dbReference type="PIRSF" id="PIRSF000077">
    <property type="entry name" value="Thioredoxin"/>
    <property type="match status" value="1"/>
</dbReference>
<dbReference type="SUPFAM" id="SSF52833">
    <property type="entry name" value="Thioredoxin-like"/>
    <property type="match status" value="1"/>
</dbReference>
<organism evidence="9 10">
    <name type="scientific">Nannocystis exedens</name>
    <dbReference type="NCBI Taxonomy" id="54"/>
    <lineage>
        <taxon>Bacteria</taxon>
        <taxon>Pseudomonadati</taxon>
        <taxon>Myxococcota</taxon>
        <taxon>Polyangia</taxon>
        <taxon>Nannocystales</taxon>
        <taxon>Nannocystaceae</taxon>
        <taxon>Nannocystis</taxon>
    </lineage>
</organism>
<evidence type="ECO:0000256" key="6">
    <source>
        <dbReference type="PIRNR" id="PIRNR000077"/>
    </source>
</evidence>
<evidence type="ECO:0000256" key="1">
    <source>
        <dbReference type="ARBA" id="ARBA00008987"/>
    </source>
</evidence>
<name>A0A1I2CJB8_9BACT</name>
<dbReference type="AlphaFoldDB" id="A0A1I2CJB8"/>
<dbReference type="CDD" id="cd02947">
    <property type="entry name" value="TRX_family"/>
    <property type="match status" value="1"/>
</dbReference>
<dbReference type="InterPro" id="IPR036249">
    <property type="entry name" value="Thioredoxin-like_sf"/>
</dbReference>
<evidence type="ECO:0000313" key="10">
    <source>
        <dbReference type="Proteomes" id="UP000199400"/>
    </source>
</evidence>
<dbReference type="PANTHER" id="PTHR45663:SF11">
    <property type="entry name" value="GEO12009P1"/>
    <property type="match status" value="1"/>
</dbReference>
<dbReference type="Gene3D" id="3.40.30.10">
    <property type="entry name" value="Glutaredoxin"/>
    <property type="match status" value="1"/>
</dbReference>
<evidence type="ECO:0000259" key="8">
    <source>
        <dbReference type="PROSITE" id="PS51352"/>
    </source>
</evidence>
<dbReference type="Pfam" id="PF00085">
    <property type="entry name" value="Thioredoxin"/>
    <property type="match status" value="1"/>
</dbReference>
<evidence type="ECO:0000256" key="2">
    <source>
        <dbReference type="ARBA" id="ARBA00022448"/>
    </source>
</evidence>
<dbReference type="PANTHER" id="PTHR45663">
    <property type="entry name" value="GEO12009P1"/>
    <property type="match status" value="1"/>
</dbReference>
<dbReference type="PROSITE" id="PS00194">
    <property type="entry name" value="THIOREDOXIN_1"/>
    <property type="match status" value="1"/>
</dbReference>
<dbReference type="InterPro" id="IPR013766">
    <property type="entry name" value="Thioredoxin_domain"/>
</dbReference>
<accession>A0A1I2CJB8</accession>
<dbReference type="PRINTS" id="PR00421">
    <property type="entry name" value="THIOREDOXIN"/>
</dbReference>
<keyword evidence="10" id="KW-1185">Reference proteome</keyword>
<keyword evidence="3" id="KW-0249">Electron transport</keyword>
<dbReference type="Proteomes" id="UP000199400">
    <property type="component" value="Unassembled WGS sequence"/>
</dbReference>
<protein>
    <recommendedName>
        <fullName evidence="6">Thioredoxin</fullName>
    </recommendedName>
</protein>
<dbReference type="RefSeq" id="WP_096326595.1">
    <property type="nucleotide sequence ID" value="NZ_FOMX01000017.1"/>
</dbReference>
<keyword evidence="4 7" id="KW-1015">Disulfide bond</keyword>
<dbReference type="InterPro" id="IPR005746">
    <property type="entry name" value="Thioredoxin"/>
</dbReference>
<dbReference type="EMBL" id="FOMX01000017">
    <property type="protein sequence ID" value="SFE68401.1"/>
    <property type="molecule type" value="Genomic_DNA"/>
</dbReference>
<keyword evidence="2" id="KW-0813">Transport</keyword>
<dbReference type="OrthoDB" id="215495at2"/>
<keyword evidence="5 7" id="KW-0676">Redox-active center</keyword>
<evidence type="ECO:0000256" key="4">
    <source>
        <dbReference type="ARBA" id="ARBA00023157"/>
    </source>
</evidence>
<feature type="domain" description="Thioredoxin" evidence="8">
    <location>
        <begin position="1"/>
        <end position="111"/>
    </location>
</feature>
<feature type="disulfide bond" description="Redox-active" evidence="7">
    <location>
        <begin position="39"/>
        <end position="42"/>
    </location>
</feature>
<sequence length="111" mass="11881">MTTSPSSSRPHPRRTDDASFAADVAASPLVLVKFSGAWCPPCRALQPTLDAIARDRSDVTVFDVDVDASHGLAEQFGVRSIPTLVAFRDGKPIGQLVGNQPRARIEALLRA</sequence>